<dbReference type="AlphaFoldDB" id="A0A9W8GRY7"/>
<dbReference type="InterPro" id="IPR035269">
    <property type="entry name" value="PSMD9"/>
</dbReference>
<evidence type="ECO:0000313" key="6">
    <source>
        <dbReference type="EMBL" id="KAJ2690795.1"/>
    </source>
</evidence>
<dbReference type="GO" id="GO:0005634">
    <property type="term" value="C:nucleus"/>
    <property type="evidence" value="ECO:0007669"/>
    <property type="project" value="TreeGrafter"/>
</dbReference>
<dbReference type="FunFam" id="2.30.42.10:FF:000107">
    <property type="entry name" value="26S proteasome non-ATPase regulatory subunit 9"/>
    <property type="match status" value="1"/>
</dbReference>
<dbReference type="Gene3D" id="2.30.42.10">
    <property type="match status" value="1"/>
</dbReference>
<dbReference type="GO" id="GO:0000502">
    <property type="term" value="C:proteasome complex"/>
    <property type="evidence" value="ECO:0007669"/>
    <property type="project" value="UniProtKB-KW"/>
</dbReference>
<keyword evidence="6" id="KW-0647">Proteasome</keyword>
<feature type="domain" description="Nas2 N-terminal" evidence="5">
    <location>
        <begin position="5"/>
        <end position="82"/>
    </location>
</feature>
<organism evidence="6 7">
    <name type="scientific">Coemansia spiralis</name>
    <dbReference type="NCBI Taxonomy" id="417178"/>
    <lineage>
        <taxon>Eukaryota</taxon>
        <taxon>Fungi</taxon>
        <taxon>Fungi incertae sedis</taxon>
        <taxon>Zoopagomycota</taxon>
        <taxon>Kickxellomycotina</taxon>
        <taxon>Kickxellomycetes</taxon>
        <taxon>Kickxellales</taxon>
        <taxon>Kickxellaceae</taxon>
        <taxon>Coemansia</taxon>
    </lineage>
</organism>
<evidence type="ECO:0000259" key="5">
    <source>
        <dbReference type="Pfam" id="PF18265"/>
    </source>
</evidence>
<reference evidence="6" key="1">
    <citation type="submission" date="2022-07" db="EMBL/GenBank/DDBJ databases">
        <title>Phylogenomic reconstructions and comparative analyses of Kickxellomycotina fungi.</title>
        <authorList>
            <person name="Reynolds N.K."/>
            <person name="Stajich J.E."/>
            <person name="Barry K."/>
            <person name="Grigoriev I.V."/>
            <person name="Crous P."/>
            <person name="Smith M.E."/>
        </authorList>
    </citation>
    <scope>NUCLEOTIDE SEQUENCE</scope>
    <source>
        <strain evidence="6">CBS 109367</strain>
    </source>
</reference>
<dbReference type="InterPro" id="IPR024958">
    <property type="entry name" value="GRASP_PDZ"/>
</dbReference>
<evidence type="ECO:0000313" key="7">
    <source>
        <dbReference type="Proteomes" id="UP001151516"/>
    </source>
</evidence>
<dbReference type="Pfam" id="PF04495">
    <property type="entry name" value="GRASP55_65"/>
    <property type="match status" value="1"/>
</dbReference>
<accession>A0A9W8GRY7</accession>
<dbReference type="InterPro" id="IPR040815">
    <property type="entry name" value="Nas2_N"/>
</dbReference>
<dbReference type="PANTHER" id="PTHR12651">
    <property type="entry name" value="26S PROTEASOME NON-ATPASE REGULATORY SUBUNIT 9"/>
    <property type="match status" value="1"/>
</dbReference>
<keyword evidence="1" id="KW-0143">Chaperone</keyword>
<keyword evidence="3" id="KW-0175">Coiled coil</keyword>
<evidence type="ECO:0000256" key="1">
    <source>
        <dbReference type="ARBA" id="ARBA00023186"/>
    </source>
</evidence>
<dbReference type="EMBL" id="JANBTX010000007">
    <property type="protein sequence ID" value="KAJ2690795.1"/>
    <property type="molecule type" value="Genomic_DNA"/>
</dbReference>
<evidence type="ECO:0000256" key="3">
    <source>
        <dbReference type="SAM" id="Coils"/>
    </source>
</evidence>
<dbReference type="SUPFAM" id="SSF50156">
    <property type="entry name" value="PDZ domain-like"/>
    <property type="match status" value="1"/>
</dbReference>
<sequence>MEHAQSLMKAKVALENEIRTLESDLKGMDATRETSLVDSEGFPRADIDIAAIREIRRSLICKQNDLKALMSQIEQSLISLHQGTHDRSVPEPKPATIRRPFARISKVEINSPASEAGLLAGDKIVAYGKVNASNHDKLRLLVEETTSNIDKPIDVEVERVVDGQPRAVALKLIPGRKWGGDGLLGCFILPL</sequence>
<feature type="domain" description="PDZ GRASP-type" evidence="4">
    <location>
        <begin position="101"/>
        <end position="187"/>
    </location>
</feature>
<dbReference type="Gene3D" id="6.10.140.1710">
    <property type="match status" value="1"/>
</dbReference>
<protein>
    <recommendedName>
        <fullName evidence="2">Probable 26S proteasome regulatory subunit p27</fullName>
    </recommendedName>
</protein>
<dbReference type="GO" id="GO:0005737">
    <property type="term" value="C:cytoplasm"/>
    <property type="evidence" value="ECO:0007669"/>
    <property type="project" value="TreeGrafter"/>
</dbReference>
<evidence type="ECO:0000259" key="4">
    <source>
        <dbReference type="Pfam" id="PF04495"/>
    </source>
</evidence>
<proteinExistence type="predicted"/>
<comment type="caution">
    <text evidence="6">The sequence shown here is derived from an EMBL/GenBank/DDBJ whole genome shotgun (WGS) entry which is preliminary data.</text>
</comment>
<dbReference type="Pfam" id="PF18265">
    <property type="entry name" value="Nas2_N"/>
    <property type="match status" value="1"/>
</dbReference>
<feature type="coiled-coil region" evidence="3">
    <location>
        <begin position="4"/>
        <end position="31"/>
    </location>
</feature>
<dbReference type="InterPro" id="IPR036034">
    <property type="entry name" value="PDZ_sf"/>
</dbReference>
<dbReference type="GO" id="GO:0070682">
    <property type="term" value="P:proteasome regulatory particle assembly"/>
    <property type="evidence" value="ECO:0007669"/>
    <property type="project" value="InterPro"/>
</dbReference>
<evidence type="ECO:0000256" key="2">
    <source>
        <dbReference type="ARBA" id="ARBA00068021"/>
    </source>
</evidence>
<dbReference type="OrthoDB" id="72325at2759"/>
<dbReference type="PANTHER" id="PTHR12651:SF1">
    <property type="entry name" value="26S PROTEASOME NON-ATPASE REGULATORY SUBUNIT 9"/>
    <property type="match status" value="1"/>
</dbReference>
<name>A0A9W8GRY7_9FUNG</name>
<keyword evidence="7" id="KW-1185">Reference proteome</keyword>
<gene>
    <name evidence="6" type="primary">NAS2</name>
    <name evidence="6" type="ORF">IWW39_000455</name>
</gene>
<dbReference type="Proteomes" id="UP001151516">
    <property type="component" value="Unassembled WGS sequence"/>
</dbReference>